<evidence type="ECO:0008006" key="5">
    <source>
        <dbReference type="Google" id="ProtNLM"/>
    </source>
</evidence>
<evidence type="ECO:0000313" key="4">
    <source>
        <dbReference type="Proteomes" id="UP000007796"/>
    </source>
</evidence>
<feature type="region of interest" description="Disordered" evidence="2">
    <location>
        <begin position="1"/>
        <end position="21"/>
    </location>
</feature>
<dbReference type="STRING" id="655863.F0XGK1"/>
<protein>
    <recommendedName>
        <fullName evidence="5">S-adenosyl-L-methionine-dependent methyltransferase</fullName>
    </recommendedName>
</protein>
<sequence>MPDPADIIEPGLEDNSSGTGEFEPLEYTADEPSLHQCLGSAIYRHSFENGRRYHYFRNGKYPIPNDDIEQTRDDMKHALLLELTGGQLIHAPIGDNPQKIIDIGTGTVGDRYPRAEVVGVDLSPIQPVWLPPNVKFIIDDVEDEWLTVHRKYEYVHARNLISFTGNPSKLLARCYENMKPGAWIEVSDFGADVLCDDGTMPPDWPLKQMFGKLSVAMHNLGKDIQIAPQVGQLVEEAGFVNLTRKVYKVPVGIWPANRTLRLVGMYMRQVTEDFLDAVAAKPFRTLGMTEEEISAFMSSVLEALYDRSVHSYNCYYIWVAQKPVDAKD</sequence>
<dbReference type="InterPro" id="IPR029063">
    <property type="entry name" value="SAM-dependent_MTases_sf"/>
</dbReference>
<dbReference type="EMBL" id="GL629769">
    <property type="protein sequence ID" value="EFX03220.1"/>
    <property type="molecule type" value="Genomic_DNA"/>
</dbReference>
<dbReference type="HOGENOM" id="CLU_010595_7_1_1"/>
<dbReference type="CDD" id="cd02440">
    <property type="entry name" value="AdoMet_MTases"/>
    <property type="match status" value="1"/>
</dbReference>
<comment type="similarity">
    <text evidence="1">Belongs to the methyltransferase superfamily. LaeA methyltransferase family.</text>
</comment>
<evidence type="ECO:0000313" key="3">
    <source>
        <dbReference type="EMBL" id="EFX03220.1"/>
    </source>
</evidence>
<keyword evidence="4" id="KW-1185">Reference proteome</keyword>
<accession>F0XGK1</accession>
<evidence type="ECO:0000256" key="1">
    <source>
        <dbReference type="ARBA" id="ARBA00038158"/>
    </source>
</evidence>
<dbReference type="GO" id="GO:0008168">
    <property type="term" value="F:methyltransferase activity"/>
    <property type="evidence" value="ECO:0007669"/>
    <property type="project" value="TreeGrafter"/>
</dbReference>
<organism evidence="4">
    <name type="scientific">Grosmannia clavigera (strain kw1407 / UAMH 11150)</name>
    <name type="common">Blue stain fungus</name>
    <name type="synonym">Graphiocladiella clavigera</name>
    <dbReference type="NCBI Taxonomy" id="655863"/>
    <lineage>
        <taxon>Eukaryota</taxon>
        <taxon>Fungi</taxon>
        <taxon>Dikarya</taxon>
        <taxon>Ascomycota</taxon>
        <taxon>Pezizomycotina</taxon>
        <taxon>Sordariomycetes</taxon>
        <taxon>Sordariomycetidae</taxon>
        <taxon>Ophiostomatales</taxon>
        <taxon>Ophiostomataceae</taxon>
        <taxon>Leptographium</taxon>
    </lineage>
</organism>
<dbReference type="RefSeq" id="XP_014172702.1">
    <property type="nucleotide sequence ID" value="XM_014317227.1"/>
</dbReference>
<dbReference type="SUPFAM" id="SSF53335">
    <property type="entry name" value="S-adenosyl-L-methionine-dependent methyltransferases"/>
    <property type="match status" value="1"/>
</dbReference>
<reference evidence="3 4" key="1">
    <citation type="journal article" date="2011" name="Proc. Natl. Acad. Sci. U.S.A.">
        <title>Genome and transcriptome analyses of the mountain pine beetle-fungal symbiont Grosmannia clavigera, a lodgepole pine pathogen.</title>
        <authorList>
            <person name="DiGuistini S."/>
            <person name="Wang Y."/>
            <person name="Liao N.Y."/>
            <person name="Taylor G."/>
            <person name="Tanguay P."/>
            <person name="Feau N."/>
            <person name="Henrissat B."/>
            <person name="Chan S.K."/>
            <person name="Hesse-Orce U."/>
            <person name="Alamouti S.M."/>
            <person name="Tsui C.K.M."/>
            <person name="Docking R.T."/>
            <person name="Levasseur A."/>
            <person name="Haridas S."/>
            <person name="Robertson G."/>
            <person name="Birol I."/>
            <person name="Holt R.A."/>
            <person name="Marra M.A."/>
            <person name="Hamelin R.C."/>
            <person name="Hirst M."/>
            <person name="Jones S.J.M."/>
            <person name="Bohlmann J."/>
            <person name="Breuil C."/>
        </authorList>
    </citation>
    <scope>NUCLEOTIDE SEQUENCE [LARGE SCALE GENOMIC DNA]</scope>
    <source>
        <strain evidence="4">kw1407 / UAMH 11150</strain>
    </source>
</reference>
<dbReference type="PANTHER" id="PTHR43591:SF24">
    <property type="entry name" value="2-METHOXY-6-POLYPRENYL-1,4-BENZOQUINOL METHYLASE, MITOCHONDRIAL"/>
    <property type="match status" value="1"/>
</dbReference>
<dbReference type="eggNOG" id="ENOG502S6PS">
    <property type="taxonomic scope" value="Eukaryota"/>
</dbReference>
<dbReference type="InParanoid" id="F0XGK1"/>
<evidence type="ECO:0000256" key="2">
    <source>
        <dbReference type="SAM" id="MobiDB-lite"/>
    </source>
</evidence>
<dbReference type="PANTHER" id="PTHR43591">
    <property type="entry name" value="METHYLTRANSFERASE"/>
    <property type="match status" value="1"/>
</dbReference>
<proteinExistence type="inferred from homology"/>
<dbReference type="AlphaFoldDB" id="F0XGK1"/>
<dbReference type="Proteomes" id="UP000007796">
    <property type="component" value="Unassembled WGS sequence"/>
</dbReference>
<dbReference type="GeneID" id="25976217"/>
<dbReference type="Pfam" id="PF13489">
    <property type="entry name" value="Methyltransf_23"/>
    <property type="match status" value="1"/>
</dbReference>
<gene>
    <name evidence="3" type="ORF">CMQ_3149</name>
</gene>
<name>F0XGK1_GROCL</name>
<dbReference type="OrthoDB" id="184880at2759"/>
<dbReference type="Gene3D" id="3.40.50.150">
    <property type="entry name" value="Vaccinia Virus protein VP39"/>
    <property type="match status" value="1"/>
</dbReference>